<gene>
    <name evidence="4" type="ORF">BN1232_04791</name>
</gene>
<organism evidence="4 5">
    <name type="scientific">Mycobacterium lentiflavum</name>
    <dbReference type="NCBI Taxonomy" id="141349"/>
    <lineage>
        <taxon>Bacteria</taxon>
        <taxon>Bacillati</taxon>
        <taxon>Actinomycetota</taxon>
        <taxon>Actinomycetes</taxon>
        <taxon>Mycobacteriales</taxon>
        <taxon>Mycobacteriaceae</taxon>
        <taxon>Mycobacterium</taxon>
        <taxon>Mycobacterium simiae complex</taxon>
    </lineage>
</organism>
<feature type="transmembrane region" description="Helical" evidence="1">
    <location>
        <begin position="9"/>
        <end position="29"/>
    </location>
</feature>
<name>A0A0E4H069_MYCLN</name>
<feature type="transmembrane region" description="Helical" evidence="1">
    <location>
        <begin position="74"/>
        <end position="93"/>
    </location>
</feature>
<feature type="domain" description="DUF1980" evidence="2">
    <location>
        <begin position="9"/>
        <end position="85"/>
    </location>
</feature>
<dbReference type="InterPro" id="IPR015402">
    <property type="entry name" value="DUF1980"/>
</dbReference>
<dbReference type="Pfam" id="PF21537">
    <property type="entry name" value="DUF1980_C"/>
    <property type="match status" value="1"/>
</dbReference>
<dbReference type="Proteomes" id="UP000199251">
    <property type="component" value="Unassembled WGS sequence"/>
</dbReference>
<dbReference type="AlphaFoldDB" id="A0A0E4H069"/>
<evidence type="ECO:0000313" key="4">
    <source>
        <dbReference type="EMBL" id="CQD20118.1"/>
    </source>
</evidence>
<protein>
    <recommendedName>
        <fullName evidence="6">TIGR03943 family protein</fullName>
    </recommendedName>
</protein>
<evidence type="ECO:0000313" key="5">
    <source>
        <dbReference type="Proteomes" id="UP000199251"/>
    </source>
</evidence>
<feature type="domain" description="DUF1980" evidence="3">
    <location>
        <begin position="139"/>
        <end position="232"/>
    </location>
</feature>
<keyword evidence="1" id="KW-0472">Membrane</keyword>
<sequence length="233" mass="24776">MKRETENTILLLVGLSIALIVATGVFTRYVKPSLLPWLVLTAALLILLALVSIVGDVRRGGRDHDDGHAHRGGVVWLLVVPIVVLCFVTPPALRPQAATVTNVSNDVLRVAFPPLPPGRAPEISLAEAVVRSANDSTGSLDNRLITVTGFALNEPGGIDLARIVIICCAADAQLARIHLRDHDGGSTVHFADNTWLRVEGVITPAQRQPHTPPIPTLRAVSVTPVPAPANPYA</sequence>
<keyword evidence="1" id="KW-0812">Transmembrane</keyword>
<evidence type="ECO:0000256" key="1">
    <source>
        <dbReference type="SAM" id="Phobius"/>
    </source>
</evidence>
<proteinExistence type="predicted"/>
<feature type="transmembrane region" description="Helical" evidence="1">
    <location>
        <begin position="35"/>
        <end position="54"/>
    </location>
</feature>
<dbReference type="NCBIfam" id="TIGR03943">
    <property type="entry name" value="TIGR03943 family putative permease subunit"/>
    <property type="match status" value="1"/>
</dbReference>
<accession>A0A0E4H069</accession>
<dbReference type="RefSeq" id="WP_090605964.1">
    <property type="nucleotide sequence ID" value="NZ_CTEE01000001.1"/>
</dbReference>
<dbReference type="EMBL" id="CTEE01000001">
    <property type="protein sequence ID" value="CQD20118.1"/>
    <property type="molecule type" value="Genomic_DNA"/>
</dbReference>
<dbReference type="InterPro" id="IPR052955">
    <property type="entry name" value="UPF0703_membrane_permease"/>
</dbReference>
<evidence type="ECO:0008006" key="6">
    <source>
        <dbReference type="Google" id="ProtNLM"/>
    </source>
</evidence>
<evidence type="ECO:0000259" key="3">
    <source>
        <dbReference type="Pfam" id="PF21537"/>
    </source>
</evidence>
<evidence type="ECO:0000259" key="2">
    <source>
        <dbReference type="Pfam" id="PF09323"/>
    </source>
</evidence>
<dbReference type="PANTHER" id="PTHR40047:SF1">
    <property type="entry name" value="UPF0703 PROTEIN YCGQ"/>
    <property type="match status" value="1"/>
</dbReference>
<keyword evidence="1" id="KW-1133">Transmembrane helix</keyword>
<dbReference type="Pfam" id="PF09323">
    <property type="entry name" value="DUF1980"/>
    <property type="match status" value="1"/>
</dbReference>
<dbReference type="PANTHER" id="PTHR40047">
    <property type="entry name" value="UPF0703 PROTEIN YCGQ"/>
    <property type="match status" value="1"/>
</dbReference>
<reference evidence="4 5" key="1">
    <citation type="submission" date="2015-03" db="EMBL/GenBank/DDBJ databases">
        <authorList>
            <person name="Urmite Genomes"/>
        </authorList>
    </citation>
    <scope>NUCLEOTIDE SEQUENCE [LARGE SCALE GENOMIC DNA]</scope>
    <source>
        <strain evidence="4 5">CSUR P1491</strain>
    </source>
</reference>
<dbReference type="InterPro" id="IPR048447">
    <property type="entry name" value="DUF1980_C"/>
</dbReference>
<dbReference type="InterPro" id="IPR048493">
    <property type="entry name" value="DUF1980_N"/>
</dbReference>
<dbReference type="OrthoDB" id="359029at2"/>
<dbReference type="STRING" id="141349.BN1232_04791"/>